<dbReference type="InterPro" id="IPR016032">
    <property type="entry name" value="Sig_transdc_resp-reg_C-effctor"/>
</dbReference>
<evidence type="ECO:0000256" key="3">
    <source>
        <dbReference type="PROSITE-ProRule" id="PRU00169"/>
    </source>
</evidence>
<evidence type="ECO:0000256" key="1">
    <source>
        <dbReference type="ARBA" id="ARBA00022553"/>
    </source>
</evidence>
<feature type="modified residue" description="4-aspartylphosphate" evidence="3">
    <location>
        <position position="95"/>
    </location>
</feature>
<organism evidence="5 6">
    <name type="scientific">Xanthomonas citri pv. citri</name>
    <dbReference type="NCBI Taxonomy" id="611301"/>
    <lineage>
        <taxon>Bacteria</taxon>
        <taxon>Pseudomonadati</taxon>
        <taxon>Pseudomonadota</taxon>
        <taxon>Gammaproteobacteria</taxon>
        <taxon>Lysobacterales</taxon>
        <taxon>Lysobacteraceae</taxon>
        <taxon>Xanthomonas</taxon>
    </lineage>
</organism>
<dbReference type="CDD" id="cd17535">
    <property type="entry name" value="REC_NarL-like"/>
    <property type="match status" value="1"/>
</dbReference>
<dbReference type="SUPFAM" id="SSF52172">
    <property type="entry name" value="CheY-like"/>
    <property type="match status" value="1"/>
</dbReference>
<dbReference type="InterPro" id="IPR058245">
    <property type="entry name" value="NreC/VraR/RcsB-like_REC"/>
</dbReference>
<comment type="caution">
    <text evidence="5">The sequence shown here is derived from an EMBL/GenBank/DDBJ whole genome shotgun (WGS) entry which is preliminary data.</text>
</comment>
<dbReference type="GO" id="GO:0003677">
    <property type="term" value="F:DNA binding"/>
    <property type="evidence" value="ECO:0007669"/>
    <property type="project" value="UniProtKB-KW"/>
</dbReference>
<keyword evidence="2" id="KW-0238">DNA-binding</keyword>
<evidence type="ECO:0000313" key="6">
    <source>
        <dbReference type="Proteomes" id="UP000052230"/>
    </source>
</evidence>
<evidence type="ECO:0000259" key="4">
    <source>
        <dbReference type="PROSITE" id="PS50110"/>
    </source>
</evidence>
<dbReference type="SMART" id="SM00421">
    <property type="entry name" value="HTH_LUXR"/>
    <property type="match status" value="1"/>
</dbReference>
<dbReference type="PANTHER" id="PTHR45566">
    <property type="entry name" value="HTH-TYPE TRANSCRIPTIONAL REGULATOR YHJB-RELATED"/>
    <property type="match status" value="1"/>
</dbReference>
<evidence type="ECO:0000256" key="2">
    <source>
        <dbReference type="ARBA" id="ARBA00023125"/>
    </source>
</evidence>
<dbReference type="PANTHER" id="PTHR45566:SF2">
    <property type="entry name" value="NARL SUBFAMILY"/>
    <property type="match status" value="1"/>
</dbReference>
<dbReference type="InterPro" id="IPR051015">
    <property type="entry name" value="EvgA-like"/>
</dbReference>
<dbReference type="SUPFAM" id="SSF46894">
    <property type="entry name" value="C-terminal effector domain of the bipartite response regulators"/>
    <property type="match status" value="1"/>
</dbReference>
<keyword evidence="6" id="KW-1185">Reference proteome</keyword>
<reference evidence="5 6" key="1">
    <citation type="submission" date="2014-09" db="EMBL/GenBank/DDBJ databases">
        <authorList>
            <person name="Regsiter A."/>
        </authorList>
    </citation>
    <scope>NUCLEOTIDE SEQUENCE [LARGE SCALE GENOMIC DNA]</scope>
</reference>
<dbReference type="InterPro" id="IPR001789">
    <property type="entry name" value="Sig_transdc_resp-reg_receiver"/>
</dbReference>
<dbReference type="PROSITE" id="PS50110">
    <property type="entry name" value="RESPONSE_REGULATORY"/>
    <property type="match status" value="1"/>
</dbReference>
<dbReference type="GO" id="GO:0006355">
    <property type="term" value="P:regulation of DNA-templated transcription"/>
    <property type="evidence" value="ECO:0007669"/>
    <property type="project" value="InterPro"/>
</dbReference>
<feature type="domain" description="Response regulatory" evidence="4">
    <location>
        <begin position="40"/>
        <end position="161"/>
    </location>
</feature>
<dbReference type="GO" id="GO:0000160">
    <property type="term" value="P:phosphorelay signal transduction system"/>
    <property type="evidence" value="ECO:0007669"/>
    <property type="project" value="InterPro"/>
</dbReference>
<dbReference type="Proteomes" id="UP000052230">
    <property type="component" value="Unassembled WGS sequence"/>
</dbReference>
<evidence type="ECO:0000313" key="5">
    <source>
        <dbReference type="EMBL" id="CEG15303.1"/>
    </source>
</evidence>
<dbReference type="EMBL" id="CCXZ01000097">
    <property type="protein sequence ID" value="CEG15303.1"/>
    <property type="molecule type" value="Genomic_DNA"/>
</dbReference>
<dbReference type="Gene3D" id="3.40.50.2300">
    <property type="match status" value="1"/>
</dbReference>
<dbReference type="InterPro" id="IPR011006">
    <property type="entry name" value="CheY-like_superfamily"/>
</dbReference>
<sequence length="249" mass="26006">MNKPMTAPTPAASHLAVVGGTAATAAMQIGTQHPGVAGFSYIIADDHHSVTLAVSLMLADQLGVAASRFSTANTSAALLAACSEQASTPRIVVLDLVMPGSLKRVSLVRAILATNPALKVLVYTAEESAFLARAVMQAGAAGYVAKTSPTAELIDALDGVAKGQTYTDSHIDLDSVSKHAWSTLTDSERAVLVAFCRGSKAHDIVESTGRSYSTVTTHKYNGLNKLGLPDGNDLLPYIYENGLLHELDD</sequence>
<gene>
    <name evidence="5" type="ORF">XAC3562_1860005</name>
</gene>
<dbReference type="Pfam" id="PF00072">
    <property type="entry name" value="Response_reg"/>
    <property type="match status" value="1"/>
</dbReference>
<dbReference type="SMART" id="SM00448">
    <property type="entry name" value="REC"/>
    <property type="match status" value="1"/>
</dbReference>
<dbReference type="InterPro" id="IPR000792">
    <property type="entry name" value="Tscrpt_reg_LuxR_C"/>
</dbReference>
<accession>A0A0U5FAN1</accession>
<dbReference type="AlphaFoldDB" id="A0A0U5FAN1"/>
<proteinExistence type="predicted"/>
<name>A0A0U5FAN1_XANCI</name>
<keyword evidence="1 3" id="KW-0597">Phosphoprotein</keyword>
<protein>
    <recommendedName>
        <fullName evidence="4">Response regulatory domain-containing protein</fullName>
    </recommendedName>
</protein>